<dbReference type="SUPFAM" id="SSF47781">
    <property type="entry name" value="RuvA domain 2-like"/>
    <property type="match status" value="1"/>
</dbReference>
<reference evidence="1 2" key="1">
    <citation type="submission" date="2009-01" db="EMBL/GenBank/DDBJ databases">
        <title>Complete sequence of Geobacter sp. FRC-32.</title>
        <authorList>
            <consortium name="US DOE Joint Genome Institute"/>
            <person name="Lucas S."/>
            <person name="Copeland A."/>
            <person name="Lapidus A."/>
            <person name="Glavina del Rio T."/>
            <person name="Dalin E."/>
            <person name="Tice H."/>
            <person name="Bruce D."/>
            <person name="Goodwin L."/>
            <person name="Pitluck S."/>
            <person name="Saunders E."/>
            <person name="Brettin T."/>
            <person name="Detter J.C."/>
            <person name="Han C."/>
            <person name="Larimer F."/>
            <person name="Land M."/>
            <person name="Hauser L."/>
            <person name="Kyrpides N."/>
            <person name="Ovchinnikova G."/>
            <person name="Kostka J."/>
            <person name="Richardson P."/>
        </authorList>
    </citation>
    <scope>NUCLEOTIDE SEQUENCE [LARGE SCALE GENOMIC DNA]</scope>
    <source>
        <strain evidence="2">DSM 22248 / JCM 15807 / FRC-32</strain>
    </source>
</reference>
<dbReference type="OrthoDB" id="5296317at2"/>
<dbReference type="InterPro" id="IPR051675">
    <property type="entry name" value="Endo/Exo/Phosphatase_dom_1"/>
</dbReference>
<dbReference type="Gene3D" id="1.10.150.320">
    <property type="entry name" value="Photosystem II 12 kDa extrinsic protein"/>
    <property type="match status" value="2"/>
</dbReference>
<organism evidence="1 2">
    <name type="scientific">Geotalea daltonii (strain DSM 22248 / JCM 15807 / FRC-32)</name>
    <name type="common">Geobacter daltonii</name>
    <dbReference type="NCBI Taxonomy" id="316067"/>
    <lineage>
        <taxon>Bacteria</taxon>
        <taxon>Pseudomonadati</taxon>
        <taxon>Thermodesulfobacteriota</taxon>
        <taxon>Desulfuromonadia</taxon>
        <taxon>Geobacterales</taxon>
        <taxon>Geobacteraceae</taxon>
        <taxon>Geotalea</taxon>
    </lineage>
</organism>
<proteinExistence type="predicted"/>
<dbReference type="RefSeq" id="WP_012647946.1">
    <property type="nucleotide sequence ID" value="NC_011979.1"/>
</dbReference>
<dbReference type="EMBL" id="CP001390">
    <property type="protein sequence ID" value="ACM21218.1"/>
    <property type="molecule type" value="Genomic_DNA"/>
</dbReference>
<dbReference type="Proteomes" id="UP000007721">
    <property type="component" value="Chromosome"/>
</dbReference>
<accession>B9M2A0</accession>
<dbReference type="InterPro" id="IPR010994">
    <property type="entry name" value="RuvA_2-like"/>
</dbReference>
<dbReference type="PANTHER" id="PTHR21180:SF32">
    <property type="entry name" value="ENDONUCLEASE_EXONUCLEASE_PHOSPHATASE FAMILY DOMAIN-CONTAINING PROTEIN 1"/>
    <property type="match status" value="1"/>
</dbReference>
<dbReference type="AlphaFoldDB" id="B9M2A0"/>
<dbReference type="Pfam" id="PF12836">
    <property type="entry name" value="HHH_3"/>
    <property type="match status" value="2"/>
</dbReference>
<evidence type="ECO:0000313" key="2">
    <source>
        <dbReference type="Proteomes" id="UP000007721"/>
    </source>
</evidence>
<gene>
    <name evidence="1" type="ordered locus">Geob_2874</name>
</gene>
<dbReference type="eggNOG" id="COG1555">
    <property type="taxonomic scope" value="Bacteria"/>
</dbReference>
<dbReference type="PANTHER" id="PTHR21180">
    <property type="entry name" value="ENDONUCLEASE/EXONUCLEASE/PHOSPHATASE FAMILY DOMAIN-CONTAINING PROTEIN 1"/>
    <property type="match status" value="1"/>
</dbReference>
<dbReference type="STRING" id="316067.Geob_2874"/>
<protein>
    <submittedName>
        <fullName evidence="1">Helix-hairpin-helix domain pair protein</fullName>
    </submittedName>
</protein>
<dbReference type="SUPFAM" id="SSF81585">
    <property type="entry name" value="PsbU/PolX domain-like"/>
    <property type="match status" value="1"/>
</dbReference>
<name>B9M2A0_GEODF</name>
<dbReference type="KEGG" id="geo:Geob_2874"/>
<evidence type="ECO:0000313" key="1">
    <source>
        <dbReference type="EMBL" id="ACM21218.1"/>
    </source>
</evidence>
<sequence>MSCYRSLMSALIVLVVLSFTHVASAKVLRTYQGKLNINTASAADFARLPGIGNVIGFHIIKEREQLGRFSAIKDITSVKGIKPRVFETIKGHLTLTGENNLQVRIDLNTITKPVLLGLPGMSAGEARSIINFRKNRPFTSVEDLLLVPGINGKRMRELSEWLTVVKTQRR</sequence>
<dbReference type="HOGENOM" id="CLU_1576266_0_0_7"/>
<keyword evidence="2" id="KW-1185">Reference proteome</keyword>